<evidence type="ECO:0000256" key="5">
    <source>
        <dbReference type="ARBA" id="ARBA00022989"/>
    </source>
</evidence>
<feature type="transmembrane region" description="Helical" evidence="8">
    <location>
        <begin position="365"/>
        <end position="387"/>
    </location>
</feature>
<dbReference type="InterPro" id="IPR010290">
    <property type="entry name" value="TM_effector"/>
</dbReference>
<gene>
    <name evidence="10" type="ORF">N5I32_09085</name>
</gene>
<keyword evidence="6 8" id="KW-0472">Membrane</keyword>
<dbReference type="InterPro" id="IPR036259">
    <property type="entry name" value="MFS_trans_sf"/>
</dbReference>
<feature type="transmembrane region" description="Helical" evidence="8">
    <location>
        <begin position="307"/>
        <end position="325"/>
    </location>
</feature>
<evidence type="ECO:0000313" key="10">
    <source>
        <dbReference type="EMBL" id="MCT8329663.1"/>
    </source>
</evidence>
<keyword evidence="5 8" id="KW-1133">Transmembrane helix</keyword>
<feature type="transmembrane region" description="Helical" evidence="8">
    <location>
        <begin position="36"/>
        <end position="56"/>
    </location>
</feature>
<keyword evidence="11" id="KW-1185">Reference proteome</keyword>
<dbReference type="SUPFAM" id="SSF103473">
    <property type="entry name" value="MFS general substrate transporter"/>
    <property type="match status" value="1"/>
</dbReference>
<organism evidence="10 11">
    <name type="scientific">Albidovulum sediminis</name>
    <dbReference type="NCBI Taxonomy" id="3066345"/>
    <lineage>
        <taxon>Bacteria</taxon>
        <taxon>Pseudomonadati</taxon>
        <taxon>Pseudomonadota</taxon>
        <taxon>Alphaproteobacteria</taxon>
        <taxon>Rhodobacterales</taxon>
        <taxon>Paracoccaceae</taxon>
        <taxon>Albidovulum</taxon>
    </lineage>
</organism>
<dbReference type="CDD" id="cd06173">
    <property type="entry name" value="MFS_MefA_like"/>
    <property type="match status" value="1"/>
</dbReference>
<evidence type="ECO:0000256" key="4">
    <source>
        <dbReference type="ARBA" id="ARBA00022692"/>
    </source>
</evidence>
<comment type="caution">
    <text evidence="10">The sequence shown here is derived from an EMBL/GenBank/DDBJ whole genome shotgun (WGS) entry which is preliminary data.</text>
</comment>
<evidence type="ECO:0000256" key="7">
    <source>
        <dbReference type="SAM" id="MobiDB-lite"/>
    </source>
</evidence>
<name>A0ABT2NL73_9RHOB</name>
<proteinExistence type="predicted"/>
<feature type="transmembrane region" description="Helical" evidence="8">
    <location>
        <begin position="76"/>
        <end position="93"/>
    </location>
</feature>
<feature type="compositionally biased region" description="Basic and acidic residues" evidence="7">
    <location>
        <begin position="537"/>
        <end position="550"/>
    </location>
</feature>
<evidence type="ECO:0000256" key="1">
    <source>
        <dbReference type="ARBA" id="ARBA00004651"/>
    </source>
</evidence>
<reference evidence="11" key="1">
    <citation type="submission" date="2023-07" db="EMBL/GenBank/DDBJ databases">
        <title>Defluviimonas sediminis sp. nov., isolated from mangrove sediment.</title>
        <authorList>
            <person name="Liu L."/>
            <person name="Li J."/>
            <person name="Huang Y."/>
            <person name="Pan J."/>
            <person name="Li M."/>
        </authorList>
    </citation>
    <scope>NUCLEOTIDE SEQUENCE [LARGE SCALE GENOMIC DNA]</scope>
    <source>
        <strain evidence="11">FT324</strain>
    </source>
</reference>
<dbReference type="PANTHER" id="PTHR23513">
    <property type="entry name" value="INTEGRAL MEMBRANE EFFLUX PROTEIN-RELATED"/>
    <property type="match status" value="1"/>
</dbReference>
<accession>A0ABT2NL73</accession>
<keyword evidence="3" id="KW-1003">Cell membrane</keyword>
<comment type="subcellular location">
    <subcellularLocation>
        <location evidence="1">Cell membrane</location>
        <topology evidence="1">Multi-pass membrane protein</topology>
    </subcellularLocation>
</comment>
<sequence length="559" mass="59644">MCRRIPRRVRRQKIAASPTLAPPTLAPLSNRSFRELWLASQVSNLGSLIQAVGAAWAMGSLTASHSMVALVQSSNTLPIMIFSLVSGALADNFDRRRIMLTAQVFMFAVSVALALVAWAGGLTPWLLLTFTFLIGCGTALFNPSWQASIGDIVPREQVPGAVGLNSMGFNLARSVGPAIGGAIVAAAGVAAAFAINAASYVAFIIGIARLPRGERDARLPREGVAPAIGAGFRYAAMSPALLRVMARAAIFGVGASSIMALLPVYARDTMAGTAFDYGVYLGCFGVGAIGGVLMNARLRAALKNERVVEIGFLGFALAAAALALLPVRVAVVPALLLAGACWVMALSLFNTTVQLSTPRWVLGRALAFYQMATFGGMAGGSWAWGWIADQAGIATALGLAAAVLVAGGLAGWILRVSDFGGLDLTPLGLMTAAEPRIDLRARSGPIFIMVDYEIAQGDVPAFLALMQERRRIRIRDGARRWSLLRDLERPEQWSEKYYVPTWVDYARHLARRTRADDAVHQAIRALHRGAEPPRVTRKIERQTVPRHDDAPPIAPSDLA</sequence>
<keyword evidence="2" id="KW-0813">Transport</keyword>
<evidence type="ECO:0000256" key="2">
    <source>
        <dbReference type="ARBA" id="ARBA00022448"/>
    </source>
</evidence>
<evidence type="ECO:0000259" key="9">
    <source>
        <dbReference type="PROSITE" id="PS50850"/>
    </source>
</evidence>
<evidence type="ECO:0000256" key="6">
    <source>
        <dbReference type="ARBA" id="ARBA00023136"/>
    </source>
</evidence>
<evidence type="ECO:0000313" key="11">
    <source>
        <dbReference type="Proteomes" id="UP001205601"/>
    </source>
</evidence>
<feature type="region of interest" description="Disordered" evidence="7">
    <location>
        <begin position="530"/>
        <end position="559"/>
    </location>
</feature>
<dbReference type="RefSeq" id="WP_261495079.1">
    <property type="nucleotide sequence ID" value="NZ_JAOCQF010000001.1"/>
</dbReference>
<feature type="transmembrane region" description="Helical" evidence="8">
    <location>
        <begin position="331"/>
        <end position="353"/>
    </location>
</feature>
<feature type="transmembrane region" description="Helical" evidence="8">
    <location>
        <begin position="277"/>
        <end position="295"/>
    </location>
</feature>
<feature type="domain" description="Major facilitator superfamily (MFS) profile" evidence="9">
    <location>
        <begin position="1"/>
        <end position="419"/>
    </location>
</feature>
<dbReference type="EMBL" id="JAOCQF010000001">
    <property type="protein sequence ID" value="MCT8329663.1"/>
    <property type="molecule type" value="Genomic_DNA"/>
</dbReference>
<dbReference type="Proteomes" id="UP001205601">
    <property type="component" value="Unassembled WGS sequence"/>
</dbReference>
<evidence type="ECO:0000256" key="3">
    <source>
        <dbReference type="ARBA" id="ARBA00022475"/>
    </source>
</evidence>
<dbReference type="Gene3D" id="1.20.1250.20">
    <property type="entry name" value="MFS general substrate transporter like domains"/>
    <property type="match status" value="1"/>
</dbReference>
<dbReference type="PANTHER" id="PTHR23513:SF11">
    <property type="entry name" value="STAPHYLOFERRIN A TRANSPORTER"/>
    <property type="match status" value="1"/>
</dbReference>
<keyword evidence="4 8" id="KW-0812">Transmembrane</keyword>
<feature type="transmembrane region" description="Helical" evidence="8">
    <location>
        <begin position="393"/>
        <end position="414"/>
    </location>
</feature>
<feature type="transmembrane region" description="Helical" evidence="8">
    <location>
        <begin position="182"/>
        <end position="208"/>
    </location>
</feature>
<evidence type="ECO:0000256" key="8">
    <source>
        <dbReference type="SAM" id="Phobius"/>
    </source>
</evidence>
<feature type="transmembrane region" description="Helical" evidence="8">
    <location>
        <begin position="244"/>
        <end position="265"/>
    </location>
</feature>
<dbReference type="PROSITE" id="PS50850">
    <property type="entry name" value="MFS"/>
    <property type="match status" value="1"/>
</dbReference>
<protein>
    <submittedName>
        <fullName evidence="10">MFS transporter</fullName>
    </submittedName>
</protein>
<dbReference type="InterPro" id="IPR020846">
    <property type="entry name" value="MFS_dom"/>
</dbReference>
<dbReference type="Pfam" id="PF05977">
    <property type="entry name" value="MFS_3"/>
    <property type="match status" value="1"/>
</dbReference>